<evidence type="ECO:0000313" key="2">
    <source>
        <dbReference type="Proteomes" id="UP000030649"/>
    </source>
</evidence>
<name>U1N5K5_9EURY</name>
<accession>U1N5K5</accession>
<dbReference type="EMBL" id="KE356560">
    <property type="protein sequence ID" value="ERG91880.1"/>
    <property type="molecule type" value="Genomic_DNA"/>
</dbReference>
<dbReference type="HOGENOM" id="CLU_2091253_0_0_2"/>
<reference evidence="1 2" key="1">
    <citation type="journal article" date="2013" name="PLoS ONE">
        <title>Assembly-driven community genomics of a hypersaline microbial ecosystem.</title>
        <authorList>
            <person name="Podell S."/>
            <person name="Ugalde J.A."/>
            <person name="Narasingarao P."/>
            <person name="Banfield J.F."/>
            <person name="Heidelberg K.B."/>
            <person name="Allen E.E."/>
        </authorList>
    </citation>
    <scope>NUCLEOTIDE SEQUENCE [LARGE SCALE GENOMIC DNA]</scope>
    <source>
        <strain evidence="2">J07HQW1</strain>
    </source>
</reference>
<proteinExistence type="predicted"/>
<dbReference type="STRING" id="1238424.J07HQW1_01914"/>
<sequence length="116" mass="12869">MGCNHFSTSYLCLAIYNRKRVVIDSICDSSVTDVHILKNELAFGISAGGYHSGHEQKLVSLKGTLNDDIVNHSLRSSRGSRFESSYKTETHMNRGVLYKRIKTGTEISQGVFPSSN</sequence>
<dbReference type="Proteomes" id="UP000030649">
    <property type="component" value="Unassembled WGS sequence"/>
</dbReference>
<evidence type="ECO:0000313" key="1">
    <source>
        <dbReference type="EMBL" id="ERG91880.1"/>
    </source>
</evidence>
<organism evidence="1 2">
    <name type="scientific">Haloquadratum walsbyi J07HQW1</name>
    <dbReference type="NCBI Taxonomy" id="1238424"/>
    <lineage>
        <taxon>Archaea</taxon>
        <taxon>Methanobacteriati</taxon>
        <taxon>Methanobacteriota</taxon>
        <taxon>Stenosarchaea group</taxon>
        <taxon>Halobacteria</taxon>
        <taxon>Halobacteriales</taxon>
        <taxon>Haloferacaceae</taxon>
        <taxon>Haloquadratum</taxon>
    </lineage>
</organism>
<gene>
    <name evidence="1" type="ORF">J07HQW1_01914</name>
</gene>
<dbReference type="AlphaFoldDB" id="U1N5K5"/>
<protein>
    <submittedName>
        <fullName evidence="1">Uncharacterized protein</fullName>
    </submittedName>
</protein>